<sequence length="68" mass="7812">MQQKDLLNKPLSEAEQELLETYEALKKLAARSDLPPCATCNVRKALASMWQVTNDLHLQFEQLYDYGV</sequence>
<keyword evidence="2" id="KW-1185">Reference proteome</keyword>
<reference evidence="1 2" key="1">
    <citation type="submission" date="2018-06" db="EMBL/GenBank/DDBJ databases">
        <title>Genomic Encyclopedia of Archaeal and Bacterial Type Strains, Phase II (KMG-II): from individual species to whole genera.</title>
        <authorList>
            <person name="Goeker M."/>
        </authorList>
    </citation>
    <scope>NUCLEOTIDE SEQUENCE [LARGE SCALE GENOMIC DNA]</scope>
    <source>
        <strain evidence="1 2">ATCC BAA-1881</strain>
    </source>
</reference>
<protein>
    <submittedName>
        <fullName evidence="1">Uncharacterized protein</fullName>
    </submittedName>
</protein>
<dbReference type="AlphaFoldDB" id="A0A326U682"/>
<dbReference type="EMBL" id="QKUF01000008">
    <property type="protein sequence ID" value="PZW29471.1"/>
    <property type="molecule type" value="Genomic_DNA"/>
</dbReference>
<dbReference type="RefSeq" id="WP_111322881.1">
    <property type="nucleotide sequence ID" value="NZ_BIFX01000001.1"/>
</dbReference>
<evidence type="ECO:0000313" key="2">
    <source>
        <dbReference type="Proteomes" id="UP000248806"/>
    </source>
</evidence>
<gene>
    <name evidence="1" type="ORF">EI42_02767</name>
</gene>
<comment type="caution">
    <text evidence="1">The sequence shown here is derived from an EMBL/GenBank/DDBJ whole genome shotgun (WGS) entry which is preliminary data.</text>
</comment>
<dbReference type="OrthoDB" id="165507at2"/>
<name>A0A326U682_THEHA</name>
<organism evidence="1 2">
    <name type="scientific">Thermosporothrix hazakensis</name>
    <dbReference type="NCBI Taxonomy" id="644383"/>
    <lineage>
        <taxon>Bacteria</taxon>
        <taxon>Bacillati</taxon>
        <taxon>Chloroflexota</taxon>
        <taxon>Ktedonobacteria</taxon>
        <taxon>Ktedonobacterales</taxon>
        <taxon>Thermosporotrichaceae</taxon>
        <taxon>Thermosporothrix</taxon>
    </lineage>
</organism>
<evidence type="ECO:0000313" key="1">
    <source>
        <dbReference type="EMBL" id="PZW29471.1"/>
    </source>
</evidence>
<dbReference type="Proteomes" id="UP000248806">
    <property type="component" value="Unassembled WGS sequence"/>
</dbReference>
<accession>A0A326U682</accession>
<proteinExistence type="predicted"/>